<organism evidence="2 3">
    <name type="scientific">Triplophysa rosa</name>
    <name type="common">Cave loach</name>
    <dbReference type="NCBI Taxonomy" id="992332"/>
    <lineage>
        <taxon>Eukaryota</taxon>
        <taxon>Metazoa</taxon>
        <taxon>Chordata</taxon>
        <taxon>Craniata</taxon>
        <taxon>Vertebrata</taxon>
        <taxon>Euteleostomi</taxon>
        <taxon>Actinopterygii</taxon>
        <taxon>Neopterygii</taxon>
        <taxon>Teleostei</taxon>
        <taxon>Ostariophysi</taxon>
        <taxon>Cypriniformes</taxon>
        <taxon>Nemacheilidae</taxon>
        <taxon>Triplophysa</taxon>
    </lineage>
</organism>
<accession>A0A9W7WY28</accession>
<name>A0A9W7WY28_TRIRA</name>
<protein>
    <submittedName>
        <fullName evidence="2">Uncharacterized protein</fullName>
    </submittedName>
</protein>
<dbReference type="EMBL" id="JAFHDT010000005">
    <property type="protein sequence ID" value="KAI7810241.1"/>
    <property type="molecule type" value="Genomic_DNA"/>
</dbReference>
<proteinExistence type="predicted"/>
<reference evidence="2" key="1">
    <citation type="submission" date="2021-02" db="EMBL/GenBank/DDBJ databases">
        <title>Comparative genomics reveals that relaxation of natural selection precedes convergent phenotypic evolution of cavefish.</title>
        <authorList>
            <person name="Peng Z."/>
        </authorList>
    </citation>
    <scope>NUCLEOTIDE SEQUENCE</scope>
    <source>
        <tissue evidence="2">Muscle</tissue>
    </source>
</reference>
<evidence type="ECO:0000313" key="2">
    <source>
        <dbReference type="EMBL" id="KAI7810241.1"/>
    </source>
</evidence>
<dbReference type="AlphaFoldDB" id="A0A9W7WY28"/>
<feature type="region of interest" description="Disordered" evidence="1">
    <location>
        <begin position="29"/>
        <end position="76"/>
    </location>
</feature>
<evidence type="ECO:0000256" key="1">
    <source>
        <dbReference type="SAM" id="MobiDB-lite"/>
    </source>
</evidence>
<keyword evidence="3" id="KW-1185">Reference proteome</keyword>
<gene>
    <name evidence="2" type="ORF">IRJ41_023865</name>
</gene>
<dbReference type="Proteomes" id="UP001059041">
    <property type="component" value="Linkage Group LG5"/>
</dbReference>
<sequence>MCVCVHFVCTPTYSEENRRGRGRALCHPSLQEEPGQREPPCNGRSDQSADWKSGAERGSAGILGTERVVEPEGSAGDLAVRLGRPLTVGRDQDHQQMRSCLV</sequence>
<comment type="caution">
    <text evidence="2">The sequence shown here is derived from an EMBL/GenBank/DDBJ whole genome shotgun (WGS) entry which is preliminary data.</text>
</comment>
<evidence type="ECO:0000313" key="3">
    <source>
        <dbReference type="Proteomes" id="UP001059041"/>
    </source>
</evidence>